<evidence type="ECO:0000256" key="1">
    <source>
        <dbReference type="SAM" id="SignalP"/>
    </source>
</evidence>
<gene>
    <name evidence="2" type="ORF">B0H16DRAFT_1472733</name>
</gene>
<feature type="signal peptide" evidence="1">
    <location>
        <begin position="1"/>
        <end position="21"/>
    </location>
</feature>
<keyword evidence="1" id="KW-0732">Signal</keyword>
<sequence length="143" mass="15735">MIYKTCILFAVFLTLAASVVAAPNDPFDDGHGGLNRALHAEDTPLMQQRLSRPKTAQVQPVQNAIMTSSESDLRGAPSAARAAKLPVSICLKTIEFGGKWHQKPNFSQPGLPFKAISYEMNTWFSEHLRSHVTTCEHSVETVQ</sequence>
<name>A0AAD7HLY8_9AGAR</name>
<evidence type="ECO:0000313" key="3">
    <source>
        <dbReference type="Proteomes" id="UP001215598"/>
    </source>
</evidence>
<dbReference type="AlphaFoldDB" id="A0AAD7HLY8"/>
<proteinExistence type="predicted"/>
<protein>
    <submittedName>
        <fullName evidence="2">Uncharacterized protein</fullName>
    </submittedName>
</protein>
<feature type="chain" id="PRO_5041951964" evidence="1">
    <location>
        <begin position="22"/>
        <end position="143"/>
    </location>
</feature>
<comment type="caution">
    <text evidence="2">The sequence shown here is derived from an EMBL/GenBank/DDBJ whole genome shotgun (WGS) entry which is preliminary data.</text>
</comment>
<organism evidence="2 3">
    <name type="scientific">Mycena metata</name>
    <dbReference type="NCBI Taxonomy" id="1033252"/>
    <lineage>
        <taxon>Eukaryota</taxon>
        <taxon>Fungi</taxon>
        <taxon>Dikarya</taxon>
        <taxon>Basidiomycota</taxon>
        <taxon>Agaricomycotina</taxon>
        <taxon>Agaricomycetes</taxon>
        <taxon>Agaricomycetidae</taxon>
        <taxon>Agaricales</taxon>
        <taxon>Marasmiineae</taxon>
        <taxon>Mycenaceae</taxon>
        <taxon>Mycena</taxon>
    </lineage>
</organism>
<accession>A0AAD7HLY8</accession>
<dbReference type="EMBL" id="JARKIB010000209">
    <property type="protein sequence ID" value="KAJ7723643.1"/>
    <property type="molecule type" value="Genomic_DNA"/>
</dbReference>
<keyword evidence="3" id="KW-1185">Reference proteome</keyword>
<evidence type="ECO:0000313" key="2">
    <source>
        <dbReference type="EMBL" id="KAJ7723643.1"/>
    </source>
</evidence>
<reference evidence="2" key="1">
    <citation type="submission" date="2023-03" db="EMBL/GenBank/DDBJ databases">
        <title>Massive genome expansion in bonnet fungi (Mycena s.s.) driven by repeated elements and novel gene families across ecological guilds.</title>
        <authorList>
            <consortium name="Lawrence Berkeley National Laboratory"/>
            <person name="Harder C.B."/>
            <person name="Miyauchi S."/>
            <person name="Viragh M."/>
            <person name="Kuo A."/>
            <person name="Thoen E."/>
            <person name="Andreopoulos B."/>
            <person name="Lu D."/>
            <person name="Skrede I."/>
            <person name="Drula E."/>
            <person name="Henrissat B."/>
            <person name="Morin E."/>
            <person name="Kohler A."/>
            <person name="Barry K."/>
            <person name="LaButti K."/>
            <person name="Morin E."/>
            <person name="Salamov A."/>
            <person name="Lipzen A."/>
            <person name="Mereny Z."/>
            <person name="Hegedus B."/>
            <person name="Baldrian P."/>
            <person name="Stursova M."/>
            <person name="Weitz H."/>
            <person name="Taylor A."/>
            <person name="Grigoriev I.V."/>
            <person name="Nagy L.G."/>
            <person name="Martin F."/>
            <person name="Kauserud H."/>
        </authorList>
    </citation>
    <scope>NUCLEOTIDE SEQUENCE</scope>
    <source>
        <strain evidence="2">CBHHK182m</strain>
    </source>
</reference>
<dbReference type="Proteomes" id="UP001215598">
    <property type="component" value="Unassembled WGS sequence"/>
</dbReference>